<protein>
    <submittedName>
        <fullName evidence="2">DUF6191 domain-containing protein</fullName>
    </submittedName>
</protein>
<feature type="region of interest" description="Disordered" evidence="1">
    <location>
        <begin position="75"/>
        <end position="106"/>
    </location>
</feature>
<name>A0ABV7YGY9_9ACTN</name>
<gene>
    <name evidence="2" type="ORF">ACFOUW_25235</name>
</gene>
<dbReference type="InterPro" id="IPR045684">
    <property type="entry name" value="DUF6191"/>
</dbReference>
<evidence type="ECO:0000256" key="1">
    <source>
        <dbReference type="SAM" id="MobiDB-lite"/>
    </source>
</evidence>
<dbReference type="RefSeq" id="WP_205114840.1">
    <property type="nucleotide sequence ID" value="NZ_JAFBCM010000001.1"/>
</dbReference>
<dbReference type="Pfam" id="PF19690">
    <property type="entry name" value="DUF6191"/>
    <property type="match status" value="1"/>
</dbReference>
<dbReference type="EMBL" id="JBHRZH010000023">
    <property type="protein sequence ID" value="MFC3764163.1"/>
    <property type="molecule type" value="Genomic_DNA"/>
</dbReference>
<feature type="compositionally biased region" description="Basic and acidic residues" evidence="1">
    <location>
        <begin position="97"/>
        <end position="106"/>
    </location>
</feature>
<dbReference type="Proteomes" id="UP001595699">
    <property type="component" value="Unassembled WGS sequence"/>
</dbReference>
<sequence length="106" mass="11506">MSSGWVLPTVLSLVGTASAVALFPALSSALQKHRPEGKGAQLVSLGLEQIDPIFNQNRMHLTKQREYEAIMPARKEDGAPPRTKIDLEQGRATVRLPAKDTDQGTT</sequence>
<proteinExistence type="predicted"/>
<evidence type="ECO:0000313" key="2">
    <source>
        <dbReference type="EMBL" id="MFC3764163.1"/>
    </source>
</evidence>
<feature type="compositionally biased region" description="Basic and acidic residues" evidence="1">
    <location>
        <begin position="75"/>
        <end position="89"/>
    </location>
</feature>
<keyword evidence="3" id="KW-1185">Reference proteome</keyword>
<comment type="caution">
    <text evidence="2">The sequence shown here is derived from an EMBL/GenBank/DDBJ whole genome shotgun (WGS) entry which is preliminary data.</text>
</comment>
<organism evidence="2 3">
    <name type="scientific">Tenggerimyces flavus</name>
    <dbReference type="NCBI Taxonomy" id="1708749"/>
    <lineage>
        <taxon>Bacteria</taxon>
        <taxon>Bacillati</taxon>
        <taxon>Actinomycetota</taxon>
        <taxon>Actinomycetes</taxon>
        <taxon>Propionibacteriales</taxon>
        <taxon>Nocardioidaceae</taxon>
        <taxon>Tenggerimyces</taxon>
    </lineage>
</organism>
<accession>A0ABV7YGY9</accession>
<reference evidence="3" key="1">
    <citation type="journal article" date="2019" name="Int. J. Syst. Evol. Microbiol.">
        <title>The Global Catalogue of Microorganisms (GCM) 10K type strain sequencing project: providing services to taxonomists for standard genome sequencing and annotation.</title>
        <authorList>
            <consortium name="The Broad Institute Genomics Platform"/>
            <consortium name="The Broad Institute Genome Sequencing Center for Infectious Disease"/>
            <person name="Wu L."/>
            <person name="Ma J."/>
        </authorList>
    </citation>
    <scope>NUCLEOTIDE SEQUENCE [LARGE SCALE GENOMIC DNA]</scope>
    <source>
        <strain evidence="3">CGMCC 4.7241</strain>
    </source>
</reference>
<evidence type="ECO:0000313" key="3">
    <source>
        <dbReference type="Proteomes" id="UP001595699"/>
    </source>
</evidence>